<organism evidence="1 2">
    <name type="scientific">Chenggangzhangella methanolivorans</name>
    <dbReference type="NCBI Taxonomy" id="1437009"/>
    <lineage>
        <taxon>Bacteria</taxon>
        <taxon>Pseudomonadati</taxon>
        <taxon>Pseudomonadota</taxon>
        <taxon>Alphaproteobacteria</taxon>
        <taxon>Hyphomicrobiales</taxon>
        <taxon>Methylopilaceae</taxon>
        <taxon>Chenggangzhangella</taxon>
    </lineage>
</organism>
<reference evidence="1" key="1">
    <citation type="submission" date="2021-08" db="EMBL/GenBank/DDBJ databases">
        <authorList>
            <person name="Zhang H."/>
            <person name="Xu M."/>
            <person name="Yu Z."/>
            <person name="Yang L."/>
            <person name="Cai Y."/>
        </authorList>
    </citation>
    <scope>NUCLEOTIDE SEQUENCE</scope>
    <source>
        <strain evidence="1">CHL1</strain>
    </source>
</reference>
<sequence>MGAAYQFDDLMISEEENYALGIERVTGKRYISVDVIDGDSICPSHYEISDAEFTRLLDDPASGQALARRCKAGEEEARLIREG</sequence>
<protein>
    <submittedName>
        <fullName evidence="1">Uncharacterized protein</fullName>
    </submittedName>
</protein>
<dbReference type="RefSeq" id="WP_261402750.1">
    <property type="nucleotide sequence ID" value="NZ_CP081869.1"/>
</dbReference>
<dbReference type="EMBL" id="CP081869">
    <property type="protein sequence ID" value="QZN99657.1"/>
    <property type="molecule type" value="Genomic_DNA"/>
</dbReference>
<evidence type="ECO:0000313" key="1">
    <source>
        <dbReference type="EMBL" id="QZN99657.1"/>
    </source>
</evidence>
<keyword evidence="2" id="KW-1185">Reference proteome</keyword>
<gene>
    <name evidence="1" type="ORF">K6K41_23675</name>
</gene>
<proteinExistence type="predicted"/>
<dbReference type="Proteomes" id="UP000825701">
    <property type="component" value="Chromosome"/>
</dbReference>
<name>A0A9E6UHC7_9HYPH</name>
<dbReference type="AlphaFoldDB" id="A0A9E6UHC7"/>
<accession>A0A9E6UHC7</accession>
<evidence type="ECO:0000313" key="2">
    <source>
        <dbReference type="Proteomes" id="UP000825701"/>
    </source>
</evidence>
<dbReference type="KEGG" id="cmet:K6K41_23675"/>